<gene>
    <name evidence="7" type="ORF">LQG66_20210</name>
</gene>
<dbReference type="PANTHER" id="PTHR30537">
    <property type="entry name" value="HTH-TYPE TRANSCRIPTIONAL REGULATOR"/>
    <property type="match status" value="1"/>
</dbReference>
<name>A0ABY3R3N8_9BRAD</name>
<accession>A0ABY3R3N8</accession>
<organism evidence="7 8">
    <name type="scientific">Bradyrhizobium ontarionense</name>
    <dbReference type="NCBI Taxonomy" id="2898149"/>
    <lineage>
        <taxon>Bacteria</taxon>
        <taxon>Pseudomonadati</taxon>
        <taxon>Pseudomonadota</taxon>
        <taxon>Alphaproteobacteria</taxon>
        <taxon>Hyphomicrobiales</taxon>
        <taxon>Nitrobacteraceae</taxon>
        <taxon>Bradyrhizobium</taxon>
    </lineage>
</organism>
<evidence type="ECO:0000256" key="2">
    <source>
        <dbReference type="ARBA" id="ARBA00009437"/>
    </source>
</evidence>
<evidence type="ECO:0000259" key="6">
    <source>
        <dbReference type="PROSITE" id="PS50931"/>
    </source>
</evidence>
<protein>
    <submittedName>
        <fullName evidence="7">Transcriptional regulator GcvA</fullName>
    </submittedName>
</protein>
<feature type="domain" description="HTH lysR-type" evidence="6">
    <location>
        <begin position="6"/>
        <end position="63"/>
    </location>
</feature>
<dbReference type="InterPro" id="IPR005119">
    <property type="entry name" value="LysR_subst-bd"/>
</dbReference>
<dbReference type="NCBIfam" id="NF008352">
    <property type="entry name" value="PRK11139.1"/>
    <property type="match status" value="1"/>
</dbReference>
<evidence type="ECO:0000313" key="8">
    <source>
        <dbReference type="Proteomes" id="UP001431010"/>
    </source>
</evidence>
<comment type="function">
    <text evidence="1">NodD regulates the expression of the nodABCFE genes which encode other nodulation proteins. NodD is also a negative regulator of its own expression. Binds flavonoids as inducers.</text>
</comment>
<evidence type="ECO:0000256" key="1">
    <source>
        <dbReference type="ARBA" id="ARBA00003502"/>
    </source>
</evidence>
<dbReference type="SUPFAM" id="SSF46785">
    <property type="entry name" value="Winged helix' DNA-binding domain"/>
    <property type="match status" value="1"/>
</dbReference>
<dbReference type="CDD" id="cd08432">
    <property type="entry name" value="PBP2_GcdR_TrpI_HvrB_AmpR_like"/>
    <property type="match status" value="1"/>
</dbReference>
<proteinExistence type="inferred from homology"/>
<keyword evidence="5" id="KW-0804">Transcription</keyword>
<dbReference type="InterPro" id="IPR036388">
    <property type="entry name" value="WH-like_DNA-bd_sf"/>
</dbReference>
<dbReference type="Pfam" id="PF00126">
    <property type="entry name" value="HTH_1"/>
    <property type="match status" value="1"/>
</dbReference>
<evidence type="ECO:0000256" key="5">
    <source>
        <dbReference type="ARBA" id="ARBA00023163"/>
    </source>
</evidence>
<dbReference type="PRINTS" id="PR00039">
    <property type="entry name" value="HTHLYSR"/>
</dbReference>
<dbReference type="PANTHER" id="PTHR30537:SF74">
    <property type="entry name" value="HTH-TYPE TRANSCRIPTIONAL REGULATOR TRPI"/>
    <property type="match status" value="1"/>
</dbReference>
<reference evidence="7" key="1">
    <citation type="journal article" date="2024" name="Antonie Van Leeuwenhoek">
        <title>Bradyrhizobium ontarionense sp. nov., a novel bacterial symbiont isolated from Aeschynomene indica (Indian jointvetch), harbours photosynthesis, nitrogen fixation and nitrous oxide (N2O) reductase genes.</title>
        <authorList>
            <person name="Bromfield E.S.P."/>
            <person name="Cloutier S."/>
        </authorList>
    </citation>
    <scope>NUCLEOTIDE SEQUENCE</scope>
    <source>
        <strain evidence="7">A19</strain>
    </source>
</reference>
<dbReference type="SUPFAM" id="SSF53850">
    <property type="entry name" value="Periplasmic binding protein-like II"/>
    <property type="match status" value="1"/>
</dbReference>
<comment type="similarity">
    <text evidence="2">Belongs to the LysR transcriptional regulatory family.</text>
</comment>
<dbReference type="Pfam" id="PF03466">
    <property type="entry name" value="LysR_substrate"/>
    <property type="match status" value="1"/>
</dbReference>
<dbReference type="Gene3D" id="1.10.10.10">
    <property type="entry name" value="Winged helix-like DNA-binding domain superfamily/Winged helix DNA-binding domain"/>
    <property type="match status" value="1"/>
</dbReference>
<keyword evidence="8" id="KW-1185">Reference proteome</keyword>
<dbReference type="RefSeq" id="WP_231317442.1">
    <property type="nucleotide sequence ID" value="NZ_CP088156.1"/>
</dbReference>
<evidence type="ECO:0000256" key="3">
    <source>
        <dbReference type="ARBA" id="ARBA00023015"/>
    </source>
</evidence>
<dbReference type="Proteomes" id="UP001431010">
    <property type="component" value="Chromosome"/>
</dbReference>
<dbReference type="InterPro" id="IPR058163">
    <property type="entry name" value="LysR-type_TF_proteobact-type"/>
</dbReference>
<dbReference type="InterPro" id="IPR036390">
    <property type="entry name" value="WH_DNA-bd_sf"/>
</dbReference>
<evidence type="ECO:0000313" key="7">
    <source>
        <dbReference type="EMBL" id="UFZ01647.1"/>
    </source>
</evidence>
<evidence type="ECO:0000256" key="4">
    <source>
        <dbReference type="ARBA" id="ARBA00023125"/>
    </source>
</evidence>
<dbReference type="PROSITE" id="PS50931">
    <property type="entry name" value="HTH_LYSR"/>
    <property type="match status" value="1"/>
</dbReference>
<keyword evidence="4" id="KW-0238">DNA-binding</keyword>
<keyword evidence="3" id="KW-0805">Transcription regulation</keyword>
<dbReference type="Gene3D" id="3.40.190.10">
    <property type="entry name" value="Periplasmic binding protein-like II"/>
    <property type="match status" value="2"/>
</dbReference>
<sequence>MAARLPSLNGLRAFEAAARHLSFTQAASELNVTQTAISHQIKRLEDELGIRLFVRQNRSLALTPQARDYLPLVRAAFDDLRLATERLVRKDNGKVLTVSTIASLAAKWLLPRLTAFQEAHPGIDVRITTSMGLVDFRKDDVDAAIRYGRGHWPGVRAEWLMADELFPVCSPALLQGGRPLRCPEDLAHHTLLQASSGYDDDWRLWLTAAGLPVEISKQASLSFDMVFMTVQAAIDGLGVAVGRTSYVQDDIAKGRLVVPFKMALPTDAGFYLVTPEGRSDPPKLKAFRQWLKAAAQQNGASPNPVQR</sequence>
<dbReference type="InterPro" id="IPR000847">
    <property type="entry name" value="LysR_HTH_N"/>
</dbReference>
<dbReference type="EMBL" id="CP088156">
    <property type="protein sequence ID" value="UFZ01647.1"/>
    <property type="molecule type" value="Genomic_DNA"/>
</dbReference>